<evidence type="ECO:0000313" key="2">
    <source>
        <dbReference type="Proteomes" id="UP000250235"/>
    </source>
</evidence>
<dbReference type="Proteomes" id="UP000250235">
    <property type="component" value="Unassembled WGS sequence"/>
</dbReference>
<reference evidence="1 2" key="1">
    <citation type="journal article" date="2015" name="Proc. Natl. Acad. Sci. U.S.A.">
        <title>The resurrection genome of Boea hygrometrica: A blueprint for survival of dehydration.</title>
        <authorList>
            <person name="Xiao L."/>
            <person name="Yang G."/>
            <person name="Zhang L."/>
            <person name="Yang X."/>
            <person name="Zhao S."/>
            <person name="Ji Z."/>
            <person name="Zhou Q."/>
            <person name="Hu M."/>
            <person name="Wang Y."/>
            <person name="Chen M."/>
            <person name="Xu Y."/>
            <person name="Jin H."/>
            <person name="Xiao X."/>
            <person name="Hu G."/>
            <person name="Bao F."/>
            <person name="Hu Y."/>
            <person name="Wan P."/>
            <person name="Li L."/>
            <person name="Deng X."/>
            <person name="Kuang T."/>
            <person name="Xiang C."/>
            <person name="Zhu J.K."/>
            <person name="Oliver M.J."/>
            <person name="He Y."/>
        </authorList>
    </citation>
    <scope>NUCLEOTIDE SEQUENCE [LARGE SCALE GENOMIC DNA]</scope>
    <source>
        <strain evidence="2">cv. XS01</strain>
    </source>
</reference>
<name>A0A2Z7D8K5_9LAMI</name>
<keyword evidence="2" id="KW-1185">Reference proteome</keyword>
<dbReference type="AlphaFoldDB" id="A0A2Z7D8K5"/>
<sequence>MSLIAVNLPDFSDRFSIKSQYIAISIKVSKVSDLRIYGIEDPVTQEGTGLQ</sequence>
<gene>
    <name evidence="1" type="ORF">F511_21257</name>
</gene>
<dbReference type="EMBL" id="KQ988455">
    <property type="protein sequence ID" value="KZV55761.1"/>
    <property type="molecule type" value="Genomic_DNA"/>
</dbReference>
<organism evidence="1 2">
    <name type="scientific">Dorcoceras hygrometricum</name>
    <dbReference type="NCBI Taxonomy" id="472368"/>
    <lineage>
        <taxon>Eukaryota</taxon>
        <taxon>Viridiplantae</taxon>
        <taxon>Streptophyta</taxon>
        <taxon>Embryophyta</taxon>
        <taxon>Tracheophyta</taxon>
        <taxon>Spermatophyta</taxon>
        <taxon>Magnoliopsida</taxon>
        <taxon>eudicotyledons</taxon>
        <taxon>Gunneridae</taxon>
        <taxon>Pentapetalae</taxon>
        <taxon>asterids</taxon>
        <taxon>lamiids</taxon>
        <taxon>Lamiales</taxon>
        <taxon>Gesneriaceae</taxon>
        <taxon>Didymocarpoideae</taxon>
        <taxon>Trichosporeae</taxon>
        <taxon>Loxocarpinae</taxon>
        <taxon>Dorcoceras</taxon>
    </lineage>
</organism>
<protein>
    <submittedName>
        <fullName evidence="1">Uncharacterized protein</fullName>
    </submittedName>
</protein>
<evidence type="ECO:0000313" key="1">
    <source>
        <dbReference type="EMBL" id="KZV55761.1"/>
    </source>
</evidence>
<accession>A0A2Z7D8K5</accession>
<proteinExistence type="predicted"/>